<dbReference type="Proteomes" id="UP000007755">
    <property type="component" value="Unassembled WGS sequence"/>
</dbReference>
<name>F4X583_ACREC</name>
<dbReference type="AlphaFoldDB" id="F4X583"/>
<reference evidence="1" key="1">
    <citation type="submission" date="2011-02" db="EMBL/GenBank/DDBJ databases">
        <title>The genome of the leaf-cutting ant Acromyrmex echinatior suggests key adaptations to social evolution and fungus farming.</title>
        <authorList>
            <person name="Nygaard S."/>
            <person name="Zhang G."/>
        </authorList>
    </citation>
    <scope>NUCLEOTIDE SEQUENCE</scope>
</reference>
<sequence length="184" mass="20471">MSSATRLHAFYNGGSRGGAKGAKDGAVGGSKLREEACVNDFGRFVHIGDVQSKGEAGEEEERKAQWRVPRVHDTRECVFSLVTVTRDALARCIGPYEATLLHSERRAYVILACRETAFRYLSRKEHVREVRANKRECLRAGGKREEEKEINNRDNKDIISEMACGKRSVATLGNDNAGMQRSVA</sequence>
<evidence type="ECO:0000313" key="1">
    <source>
        <dbReference type="EMBL" id="EGI58411.1"/>
    </source>
</evidence>
<dbReference type="EMBL" id="GL888693">
    <property type="protein sequence ID" value="EGI58411.1"/>
    <property type="molecule type" value="Genomic_DNA"/>
</dbReference>
<protein>
    <submittedName>
        <fullName evidence="1">Uncharacterized protein</fullName>
    </submittedName>
</protein>
<accession>F4X583</accession>
<organism evidence="2">
    <name type="scientific">Acromyrmex echinatior</name>
    <name type="common">Panamanian leafcutter ant</name>
    <name type="synonym">Acromyrmex octospinosus echinatior</name>
    <dbReference type="NCBI Taxonomy" id="103372"/>
    <lineage>
        <taxon>Eukaryota</taxon>
        <taxon>Metazoa</taxon>
        <taxon>Ecdysozoa</taxon>
        <taxon>Arthropoda</taxon>
        <taxon>Hexapoda</taxon>
        <taxon>Insecta</taxon>
        <taxon>Pterygota</taxon>
        <taxon>Neoptera</taxon>
        <taxon>Endopterygota</taxon>
        <taxon>Hymenoptera</taxon>
        <taxon>Apocrita</taxon>
        <taxon>Aculeata</taxon>
        <taxon>Formicoidea</taxon>
        <taxon>Formicidae</taxon>
        <taxon>Myrmicinae</taxon>
        <taxon>Acromyrmex</taxon>
    </lineage>
</organism>
<keyword evidence="2" id="KW-1185">Reference proteome</keyword>
<evidence type="ECO:0000313" key="2">
    <source>
        <dbReference type="Proteomes" id="UP000007755"/>
    </source>
</evidence>
<proteinExistence type="predicted"/>
<gene>
    <name evidence="1" type="ORF">G5I_13508</name>
</gene>
<dbReference type="InParanoid" id="F4X583"/>